<evidence type="ECO:0000256" key="3">
    <source>
        <dbReference type="ARBA" id="ARBA00022679"/>
    </source>
</evidence>
<feature type="compositionally biased region" description="Pro residues" evidence="4">
    <location>
        <begin position="1011"/>
        <end position="1027"/>
    </location>
</feature>
<evidence type="ECO:0000313" key="7">
    <source>
        <dbReference type="EMBL" id="NGY63741.1"/>
    </source>
</evidence>
<dbReference type="RefSeq" id="WP_166052401.1">
    <property type="nucleotide sequence ID" value="NZ_JAAMPJ010000010.1"/>
</dbReference>
<dbReference type="PROSITE" id="PS52004">
    <property type="entry name" value="KS3_2"/>
    <property type="match status" value="1"/>
</dbReference>
<dbReference type="Pfam" id="PF00550">
    <property type="entry name" value="PP-binding"/>
    <property type="match status" value="1"/>
</dbReference>
<dbReference type="InterPro" id="IPR042104">
    <property type="entry name" value="PKS_dehydratase_sf"/>
</dbReference>
<dbReference type="InterPro" id="IPR016035">
    <property type="entry name" value="Acyl_Trfase/lysoPLipase"/>
</dbReference>
<dbReference type="Pfam" id="PF14765">
    <property type="entry name" value="PS-DH"/>
    <property type="match status" value="1"/>
</dbReference>
<evidence type="ECO:0000256" key="2">
    <source>
        <dbReference type="ARBA" id="ARBA00022553"/>
    </source>
</evidence>
<dbReference type="InterPro" id="IPR049551">
    <property type="entry name" value="PKS_DH_C"/>
</dbReference>
<dbReference type="InterPro" id="IPR057326">
    <property type="entry name" value="KR_dom"/>
</dbReference>
<dbReference type="SUPFAM" id="SSF53901">
    <property type="entry name" value="Thiolase-like"/>
    <property type="match status" value="1"/>
</dbReference>
<keyword evidence="1" id="KW-0596">Phosphopantetheine</keyword>
<dbReference type="SMART" id="SM00825">
    <property type="entry name" value="PKS_KS"/>
    <property type="match status" value="1"/>
</dbReference>
<dbReference type="Pfam" id="PF02801">
    <property type="entry name" value="Ketoacyl-synt_C"/>
    <property type="match status" value="1"/>
</dbReference>
<dbReference type="Gene3D" id="3.40.47.10">
    <property type="match status" value="1"/>
</dbReference>
<dbReference type="SMART" id="SM00822">
    <property type="entry name" value="PKS_KR"/>
    <property type="match status" value="1"/>
</dbReference>
<dbReference type="InterPro" id="IPR014031">
    <property type="entry name" value="Ketoacyl_synth_C"/>
</dbReference>
<dbReference type="Gene3D" id="3.10.129.110">
    <property type="entry name" value="Polyketide synthase dehydratase"/>
    <property type="match status" value="1"/>
</dbReference>
<dbReference type="InterPro" id="IPR014043">
    <property type="entry name" value="Acyl_transferase_dom"/>
</dbReference>
<protein>
    <submittedName>
        <fullName evidence="7">SDR family NAD(P)-dependent oxidoreductase</fullName>
    </submittedName>
</protein>
<name>A0A7C9W1A4_9PSEU</name>
<feature type="region of interest" description="Disordered" evidence="4">
    <location>
        <begin position="1003"/>
        <end position="1031"/>
    </location>
</feature>
<dbReference type="SMART" id="SM00827">
    <property type="entry name" value="PKS_AT"/>
    <property type="match status" value="1"/>
</dbReference>
<dbReference type="InterPro" id="IPR020841">
    <property type="entry name" value="PKS_Beta-ketoAc_synthase_dom"/>
</dbReference>
<dbReference type="InterPro" id="IPR018201">
    <property type="entry name" value="Ketoacyl_synth_AS"/>
</dbReference>
<gene>
    <name evidence="7" type="ORF">G7043_32960</name>
</gene>
<dbReference type="SUPFAM" id="SSF52151">
    <property type="entry name" value="FabD/lysophospholipase-like"/>
    <property type="match status" value="1"/>
</dbReference>
<keyword evidence="3" id="KW-0808">Transferase</keyword>
<dbReference type="Pfam" id="PF08659">
    <property type="entry name" value="KR"/>
    <property type="match status" value="1"/>
</dbReference>
<dbReference type="EMBL" id="JAAMPJ010000010">
    <property type="protein sequence ID" value="NGY63741.1"/>
    <property type="molecule type" value="Genomic_DNA"/>
</dbReference>
<dbReference type="PROSITE" id="PS50075">
    <property type="entry name" value="CARRIER"/>
    <property type="match status" value="1"/>
</dbReference>
<keyword evidence="8" id="KW-1185">Reference proteome</keyword>
<dbReference type="InterPro" id="IPR036291">
    <property type="entry name" value="NAD(P)-bd_dom_sf"/>
</dbReference>
<dbReference type="SUPFAM" id="SSF55048">
    <property type="entry name" value="Probable ACP-binding domain of malonyl-CoA ACP transacylase"/>
    <property type="match status" value="1"/>
</dbReference>
<dbReference type="PANTHER" id="PTHR43074">
    <property type="entry name" value="OMEGA-3 POLYUNSATURATED FATTY ACID SYNTHASE PFAB-RELATED"/>
    <property type="match status" value="1"/>
</dbReference>
<feature type="region of interest" description="Disordered" evidence="4">
    <location>
        <begin position="1050"/>
        <end position="1074"/>
    </location>
</feature>
<dbReference type="Gene3D" id="1.10.1200.10">
    <property type="entry name" value="ACP-like"/>
    <property type="match status" value="1"/>
</dbReference>
<feature type="domain" description="Carrier" evidence="5">
    <location>
        <begin position="1072"/>
        <end position="1152"/>
    </location>
</feature>
<dbReference type="Gene3D" id="3.40.366.10">
    <property type="entry name" value="Malonyl-Coenzyme A Acyl Carrier Protein, domain 2"/>
    <property type="match status" value="1"/>
</dbReference>
<dbReference type="SUPFAM" id="SSF47336">
    <property type="entry name" value="ACP-like"/>
    <property type="match status" value="1"/>
</dbReference>
<dbReference type="Pfam" id="PF00698">
    <property type="entry name" value="Acyl_transf_1"/>
    <property type="match status" value="1"/>
</dbReference>
<evidence type="ECO:0000259" key="5">
    <source>
        <dbReference type="PROSITE" id="PS50075"/>
    </source>
</evidence>
<dbReference type="GO" id="GO:0004315">
    <property type="term" value="F:3-oxoacyl-[acyl-carrier-protein] synthase activity"/>
    <property type="evidence" value="ECO:0007669"/>
    <property type="project" value="InterPro"/>
</dbReference>
<evidence type="ECO:0000256" key="4">
    <source>
        <dbReference type="SAM" id="MobiDB-lite"/>
    </source>
</evidence>
<evidence type="ECO:0000256" key="1">
    <source>
        <dbReference type="ARBA" id="ARBA00022450"/>
    </source>
</evidence>
<dbReference type="InterPro" id="IPR013968">
    <property type="entry name" value="PKS_KR"/>
</dbReference>
<dbReference type="InterPro" id="IPR001227">
    <property type="entry name" value="Ac_transferase_dom_sf"/>
</dbReference>
<accession>A0A7C9W1A4</accession>
<dbReference type="InterPro" id="IPR016036">
    <property type="entry name" value="Malonyl_transacylase_ACP-bd"/>
</dbReference>
<dbReference type="InterPro" id="IPR052568">
    <property type="entry name" value="PKS-FAS_Synthase"/>
</dbReference>
<evidence type="ECO:0000313" key="8">
    <source>
        <dbReference type="Proteomes" id="UP000481360"/>
    </source>
</evidence>
<dbReference type="GO" id="GO:0006633">
    <property type="term" value="P:fatty acid biosynthetic process"/>
    <property type="evidence" value="ECO:0007669"/>
    <property type="project" value="InterPro"/>
</dbReference>
<dbReference type="CDD" id="cd08953">
    <property type="entry name" value="KR_2_SDR_x"/>
    <property type="match status" value="1"/>
</dbReference>
<organism evidence="7 8">
    <name type="scientific">Lentzea alba</name>
    <dbReference type="NCBI Taxonomy" id="2714351"/>
    <lineage>
        <taxon>Bacteria</taxon>
        <taxon>Bacillati</taxon>
        <taxon>Actinomycetota</taxon>
        <taxon>Actinomycetes</taxon>
        <taxon>Pseudonocardiales</taxon>
        <taxon>Pseudonocardiaceae</taxon>
        <taxon>Lentzea</taxon>
    </lineage>
</organism>
<sequence length="1898" mass="200774">MGDHVRLCDTPIAVVGLGGLYPRSRDVREFWSNIADAVDCITDVPQTHWRIDDYYDPDPAAPDKTYCRKGGFLPTTDFNPVEFGMPPATLEVTDVLQLLSLVVARETLADTPEHDRSRTGVILGITGANSLTQPLATRLQTPLLRRVARHCGLTDTQAEEIADQFVAALAPWEENSFPGMLGNVVAGRIANRFDLGGTNCTVDAACASSLAAVHMAAAELVSGRADLMISGGCDAENTIFMYLCFSKTPAFSPSERIRPFDADADGTLIGEGIGMLALKRLADAERDGDRIYSVLRGIGSSSDGRFKSIYAPRAEGQTVALRRAYDDAGLTPADIGLVECHGTGTAVGDDTELGALREVYEEAGVAPGSVAVGSIKSQIGHTKAAAGAAGLIKLSLALHQKVLPPTINVTEPAKGLHDSPFHLGATARPWVLDPARPVRRAAVSSFGFGGTNFHCVLEEHDSAAQVLHRVCRVHLWHAADPAELVDAEESDGPVPEDHARLAIVARDDEFARLREQAIDRLRESSDDFELPGIYYRRRAEVPGKVAVLFAGQGSQYAGMGTGAALAVPPVRAAFDEAAVPGLAAVVFPPTAFDERTAEEQETSLRRTDFAQPAIGALSVGHFRYLHVLGFEPEGALGHSFGELTALWCAGSLSDSDFFRLAAARGRAMAGTGDSGAMAAVSCGLERVRELLAEHPDLSICNVNSPEQVVVGGATEAVERFVESCAEAKRLPVAAAFHTDHVAHAVTEFRSVVEDIALAEPSFPVYANSENARYGPDVAANRGVLVDQLLKPVLFAPRVEEMYADGFRVFVELGPKKVLGGLVRRTLADHDDVVVLSADAGPRADGDRTLKQTAAQLAVLGVPLAGFNRFTAPAEPSEPVGGMTIPMNGVNHVSDERRAHRAAMEESQPTAERVEPQQGELITNPEADVSGAVGGHLSMHEEYLNSQLKVAERLTEVLQQHADGETPDDSVISGINAVTEHSVAIGQSHIHASEVLRSLVQLDTPGATVDPPAAPPAPRRYEPAPPVELEPASPEPAAVAAPVADEEIVVTDEPEEAPEPAGDLTPAGSAPAGSADDVRSALLAIVAEKTGYPTDMLDPAMDVEADLGIDSIKRVEIMGGLREQFPDAQEASPEQLAELRTLDDIVRFVTEQAGEVTATPKAREGAPGIGRKQACLLAVPAPDQLDAPFRARNALVVGSAPFAAALAESGWTTWGAPQDVPDDADLDLVVHADGTLTSALLLARDTHQRLTAAAAGGRAAFLVVTRLDGLLGFGGVERETAVLGGLPGLVKTLAIEAPSLFCRVVDLAPSLTDERCAALLLAELHDAQLLPEIAYDAEGVRRVVTVSDSRSDLLPSGPPVDSPGPDDLFVVTGGGRGVTAACVVELARRYRTGLLLLGRTALADEPSWAADVPERELRGVIAQNSDGKPKPREVDRIARDLLAQREIRDTLSSIRSHGAQADYVAVDVTDARAVAEVLAGKPITGVVHGAGVLADQLIADKTPEDVARVLAPKLTGLASVLDALELERLRHVVLFSSVAGFFGNRAQSDYAMANEALNRIACSLKRSLPSAAVTAINWGAWEGGMVTPELARMFASRGIPLIPLDEGVRLFADQFTPERSGDVVCVAGPTTPLSTPDASGLSDVVLRRDIRSLADDPVLASHALGGTPVLPATAALGAILNVVSRVRTEPLRLRSFSVLRGLRFDDAPDQLEFALTDAEVLVRDPDGKPRYRAEVVADAPAPETVDLPAFSSAPVSPYDDGALFHGPALRGIHALLAEDDEHLVLRCELTDASLGDGGYRTARYSPVLADLLLQAALVRVHRSSGRNCLPTAVGAIDVHDVLPDGSPFVVVVRDVATNGDSARCTVTACAPDGRVLLRFTDVDVVCSEGLAEQFTSRGE</sequence>
<dbReference type="Gene3D" id="3.40.50.720">
    <property type="entry name" value="NAD(P)-binding Rossmann-like Domain"/>
    <property type="match status" value="1"/>
</dbReference>
<evidence type="ECO:0000259" key="6">
    <source>
        <dbReference type="PROSITE" id="PS52004"/>
    </source>
</evidence>
<dbReference type="Pfam" id="PF00109">
    <property type="entry name" value="ketoacyl-synt"/>
    <property type="match status" value="1"/>
</dbReference>
<feature type="domain" description="Ketosynthase family 3 (KS3)" evidence="6">
    <location>
        <begin position="9"/>
        <end position="459"/>
    </location>
</feature>
<reference evidence="7 8" key="1">
    <citation type="submission" date="2020-03" db="EMBL/GenBank/DDBJ databases">
        <title>Isolation and identification of active actinomycetes.</title>
        <authorList>
            <person name="Sun X."/>
        </authorList>
    </citation>
    <scope>NUCLEOTIDE SEQUENCE [LARGE SCALE GENOMIC DNA]</scope>
    <source>
        <strain evidence="7 8">NEAU-D13</strain>
    </source>
</reference>
<dbReference type="PANTHER" id="PTHR43074:SF1">
    <property type="entry name" value="BETA-KETOACYL SYNTHASE FAMILY PROTEIN-RELATED"/>
    <property type="match status" value="1"/>
</dbReference>
<dbReference type="InterPro" id="IPR009081">
    <property type="entry name" value="PP-bd_ACP"/>
</dbReference>
<dbReference type="PROSITE" id="PS00606">
    <property type="entry name" value="KS3_1"/>
    <property type="match status" value="1"/>
</dbReference>
<dbReference type="SUPFAM" id="SSF51735">
    <property type="entry name" value="NAD(P)-binding Rossmann-fold domains"/>
    <property type="match status" value="2"/>
</dbReference>
<dbReference type="Proteomes" id="UP000481360">
    <property type="component" value="Unassembled WGS sequence"/>
</dbReference>
<dbReference type="InterPro" id="IPR036736">
    <property type="entry name" value="ACP-like_sf"/>
</dbReference>
<dbReference type="CDD" id="cd00833">
    <property type="entry name" value="PKS"/>
    <property type="match status" value="1"/>
</dbReference>
<dbReference type="InterPro" id="IPR014030">
    <property type="entry name" value="Ketoacyl_synth_N"/>
</dbReference>
<comment type="caution">
    <text evidence="7">The sequence shown here is derived from an EMBL/GenBank/DDBJ whole genome shotgun (WGS) entry which is preliminary data.</text>
</comment>
<dbReference type="InterPro" id="IPR016039">
    <property type="entry name" value="Thiolase-like"/>
</dbReference>
<keyword evidence="2" id="KW-0597">Phosphoprotein</keyword>
<proteinExistence type="predicted"/>